<evidence type="ECO:0000256" key="7">
    <source>
        <dbReference type="ARBA" id="ARBA00047899"/>
    </source>
</evidence>
<comment type="catalytic activity">
    <reaction evidence="8">
        <text>L-seryl-[protein] + ATP = O-phospho-L-seryl-[protein] + ADP + H(+)</text>
        <dbReference type="Rhea" id="RHEA:17989"/>
        <dbReference type="Rhea" id="RHEA-COMP:9863"/>
        <dbReference type="Rhea" id="RHEA-COMP:11604"/>
        <dbReference type="ChEBI" id="CHEBI:15378"/>
        <dbReference type="ChEBI" id="CHEBI:29999"/>
        <dbReference type="ChEBI" id="CHEBI:30616"/>
        <dbReference type="ChEBI" id="CHEBI:83421"/>
        <dbReference type="ChEBI" id="CHEBI:456216"/>
        <dbReference type="EC" id="2.7.11.1"/>
    </reaction>
</comment>
<sequence length="287" mass="32313">MKIHLRHISFEAINEIKSAESLKYDLSTIRAAANDFSNDKKLGQCGFGPVYKSQDSKQGYQEFKNEVLLLAKLQHRNLVRLLGFCLEGMEKVLIYEFMENGSLDHFIFGILYLHEDSQVRIIHRDLKPSNVLLDGAMNSKIADFGTARLFGRDETQGNTNRIAGTFFGVLVLEIISGQKYPTWGGCGGTLELWSGSGSISDMLRCIHIGLLCVQENAVDRPTMASIVLMLNSFPLTLPTPSLHFTRPLMIIVRILLTTPLQQNNSREIEFKNLSKSKHTLLLNLTFH</sequence>
<dbReference type="Gene3D" id="1.10.510.10">
    <property type="entry name" value="Transferase(Phosphotransferase) domain 1"/>
    <property type="match status" value="1"/>
</dbReference>
<feature type="domain" description="Protein kinase" evidence="9">
    <location>
        <begin position="36"/>
        <end position="281"/>
    </location>
</feature>
<dbReference type="GO" id="GO:0005524">
    <property type="term" value="F:ATP binding"/>
    <property type="evidence" value="ECO:0007669"/>
    <property type="project" value="UniProtKB-KW"/>
</dbReference>
<comment type="catalytic activity">
    <reaction evidence="7">
        <text>L-threonyl-[protein] + ATP = O-phospho-L-threonyl-[protein] + ADP + H(+)</text>
        <dbReference type="Rhea" id="RHEA:46608"/>
        <dbReference type="Rhea" id="RHEA-COMP:11060"/>
        <dbReference type="Rhea" id="RHEA-COMP:11605"/>
        <dbReference type="ChEBI" id="CHEBI:15378"/>
        <dbReference type="ChEBI" id="CHEBI:30013"/>
        <dbReference type="ChEBI" id="CHEBI:30616"/>
        <dbReference type="ChEBI" id="CHEBI:61977"/>
        <dbReference type="ChEBI" id="CHEBI:456216"/>
        <dbReference type="EC" id="2.7.11.1"/>
    </reaction>
</comment>
<dbReference type="PROSITE" id="PS00108">
    <property type="entry name" value="PROTEIN_KINASE_ST"/>
    <property type="match status" value="1"/>
</dbReference>
<keyword evidence="4" id="KW-0547">Nucleotide-binding</keyword>
<dbReference type="GO" id="GO:0004674">
    <property type="term" value="F:protein serine/threonine kinase activity"/>
    <property type="evidence" value="ECO:0007669"/>
    <property type="project" value="UniProtKB-KW"/>
</dbReference>
<keyword evidence="6" id="KW-0067">ATP-binding</keyword>
<dbReference type="OrthoDB" id="2356065at2759"/>
<evidence type="ECO:0000256" key="4">
    <source>
        <dbReference type="ARBA" id="ARBA00022741"/>
    </source>
</evidence>
<dbReference type="PROSITE" id="PS50011">
    <property type="entry name" value="PROTEIN_KINASE_DOM"/>
    <property type="match status" value="1"/>
</dbReference>
<dbReference type="Gene3D" id="3.30.200.20">
    <property type="entry name" value="Phosphorylase Kinase, domain 1"/>
    <property type="match status" value="2"/>
</dbReference>
<dbReference type="EMBL" id="BMAC01001476">
    <property type="protein sequence ID" value="GFQ07369.1"/>
    <property type="molecule type" value="Genomic_DNA"/>
</dbReference>
<dbReference type="SUPFAM" id="SSF56112">
    <property type="entry name" value="Protein kinase-like (PK-like)"/>
    <property type="match status" value="1"/>
</dbReference>
<dbReference type="AlphaFoldDB" id="A0A830DCC4"/>
<evidence type="ECO:0000256" key="6">
    <source>
        <dbReference type="ARBA" id="ARBA00022840"/>
    </source>
</evidence>
<evidence type="ECO:0000256" key="8">
    <source>
        <dbReference type="ARBA" id="ARBA00048679"/>
    </source>
</evidence>
<keyword evidence="3" id="KW-0808">Transferase</keyword>
<comment type="caution">
    <text evidence="10">The sequence shown here is derived from an EMBL/GenBank/DDBJ whole genome shotgun (WGS) entry which is preliminary data.</text>
</comment>
<dbReference type="GO" id="GO:0005886">
    <property type="term" value="C:plasma membrane"/>
    <property type="evidence" value="ECO:0007669"/>
    <property type="project" value="TreeGrafter"/>
</dbReference>
<dbReference type="SMART" id="SM00220">
    <property type="entry name" value="S_TKc"/>
    <property type="match status" value="1"/>
</dbReference>
<evidence type="ECO:0000256" key="1">
    <source>
        <dbReference type="ARBA" id="ARBA00012513"/>
    </source>
</evidence>
<evidence type="ECO:0000256" key="2">
    <source>
        <dbReference type="ARBA" id="ARBA00022527"/>
    </source>
</evidence>
<dbReference type="PANTHER" id="PTHR27002:SF1073">
    <property type="entry name" value="CYSTEINE-RICH RECEPTOR-LIKE PROTEIN KINASE 29"/>
    <property type="match status" value="1"/>
</dbReference>
<keyword evidence="2" id="KW-0723">Serine/threonine-protein kinase</keyword>
<dbReference type="InterPro" id="IPR000719">
    <property type="entry name" value="Prot_kinase_dom"/>
</dbReference>
<reference evidence="10" key="1">
    <citation type="submission" date="2020-07" db="EMBL/GenBank/DDBJ databases">
        <title>Ethylene signaling mediates host invasion by parasitic plants.</title>
        <authorList>
            <person name="Yoshida S."/>
        </authorList>
    </citation>
    <scope>NUCLEOTIDE SEQUENCE</scope>
    <source>
        <strain evidence="10">Okayama</strain>
    </source>
</reference>
<accession>A0A830DCC4</accession>
<dbReference type="Pfam" id="PF07714">
    <property type="entry name" value="PK_Tyr_Ser-Thr"/>
    <property type="match status" value="1"/>
</dbReference>
<dbReference type="InterPro" id="IPR011009">
    <property type="entry name" value="Kinase-like_dom_sf"/>
</dbReference>
<evidence type="ECO:0000313" key="11">
    <source>
        <dbReference type="Proteomes" id="UP000653305"/>
    </source>
</evidence>
<keyword evidence="5 10" id="KW-0418">Kinase</keyword>
<name>A0A830DCC4_9LAMI</name>
<keyword evidence="10" id="KW-0675">Receptor</keyword>
<evidence type="ECO:0000256" key="5">
    <source>
        <dbReference type="ARBA" id="ARBA00022777"/>
    </source>
</evidence>
<gene>
    <name evidence="10" type="ORF">PHJA_002881000</name>
</gene>
<evidence type="ECO:0000259" key="9">
    <source>
        <dbReference type="PROSITE" id="PS50011"/>
    </source>
</evidence>
<evidence type="ECO:0000256" key="3">
    <source>
        <dbReference type="ARBA" id="ARBA00022679"/>
    </source>
</evidence>
<dbReference type="EC" id="2.7.11.1" evidence="1"/>
<protein>
    <recommendedName>
        <fullName evidence="1">non-specific serine/threonine protein kinase</fullName>
        <ecNumber evidence="1">2.7.11.1</ecNumber>
    </recommendedName>
</protein>
<dbReference type="InterPro" id="IPR001245">
    <property type="entry name" value="Ser-Thr/Tyr_kinase_cat_dom"/>
</dbReference>
<dbReference type="Proteomes" id="UP000653305">
    <property type="component" value="Unassembled WGS sequence"/>
</dbReference>
<proteinExistence type="predicted"/>
<dbReference type="FunFam" id="1.10.510.10:FF:001023">
    <property type="entry name" value="Os07g0541700 protein"/>
    <property type="match status" value="1"/>
</dbReference>
<evidence type="ECO:0000313" key="10">
    <source>
        <dbReference type="EMBL" id="GFQ07369.1"/>
    </source>
</evidence>
<dbReference type="Pfam" id="PF00069">
    <property type="entry name" value="Pkinase"/>
    <property type="match status" value="1"/>
</dbReference>
<organism evidence="10 11">
    <name type="scientific">Phtheirospermum japonicum</name>
    <dbReference type="NCBI Taxonomy" id="374723"/>
    <lineage>
        <taxon>Eukaryota</taxon>
        <taxon>Viridiplantae</taxon>
        <taxon>Streptophyta</taxon>
        <taxon>Embryophyta</taxon>
        <taxon>Tracheophyta</taxon>
        <taxon>Spermatophyta</taxon>
        <taxon>Magnoliopsida</taxon>
        <taxon>eudicotyledons</taxon>
        <taxon>Gunneridae</taxon>
        <taxon>Pentapetalae</taxon>
        <taxon>asterids</taxon>
        <taxon>lamiids</taxon>
        <taxon>Lamiales</taxon>
        <taxon>Orobanchaceae</taxon>
        <taxon>Orobanchaceae incertae sedis</taxon>
        <taxon>Phtheirospermum</taxon>
    </lineage>
</organism>
<keyword evidence="11" id="KW-1185">Reference proteome</keyword>
<dbReference type="PANTHER" id="PTHR27002">
    <property type="entry name" value="RECEPTOR-LIKE SERINE/THREONINE-PROTEIN KINASE SD1-8"/>
    <property type="match status" value="1"/>
</dbReference>
<dbReference type="InterPro" id="IPR008271">
    <property type="entry name" value="Ser/Thr_kinase_AS"/>
</dbReference>